<dbReference type="PROSITE" id="PS52011">
    <property type="entry name" value="PEPTIDASE_M2"/>
    <property type="match status" value="1"/>
</dbReference>
<keyword evidence="3" id="KW-0325">Glycoprotein</keyword>
<feature type="disulfide bond" evidence="7">
    <location>
        <begin position="375"/>
        <end position="393"/>
    </location>
</feature>
<dbReference type="AlphaFoldDB" id="A0A4P8HSG6"/>
<evidence type="ECO:0000256" key="8">
    <source>
        <dbReference type="PIRSR" id="PIRSR601548-6"/>
    </source>
</evidence>
<evidence type="ECO:0000256" key="3">
    <source>
        <dbReference type="ARBA" id="ARBA00023180"/>
    </source>
</evidence>
<evidence type="ECO:0000256" key="9">
    <source>
        <dbReference type="PIRSR" id="PIRSR601548-8"/>
    </source>
</evidence>
<evidence type="ECO:0000256" key="5">
    <source>
        <dbReference type="PIRSR" id="PIRSR601548-2"/>
    </source>
</evidence>
<evidence type="ECO:0000256" key="2">
    <source>
        <dbReference type="ARBA" id="ARBA00023157"/>
    </source>
</evidence>
<organism evidence="11 14">
    <name type="scientific">Pseudoduganella umbonata</name>
    <dbReference type="NCBI Taxonomy" id="864828"/>
    <lineage>
        <taxon>Bacteria</taxon>
        <taxon>Pseudomonadati</taxon>
        <taxon>Pseudomonadota</taxon>
        <taxon>Betaproteobacteria</taxon>
        <taxon>Burkholderiales</taxon>
        <taxon>Oxalobacteraceae</taxon>
        <taxon>Telluria group</taxon>
        <taxon>Pseudoduganella</taxon>
    </lineage>
</organism>
<feature type="binding site" evidence="9">
    <location>
        <position position="434"/>
    </location>
    <ligand>
        <name>Zn(2+)</name>
        <dbReference type="ChEBI" id="CHEBI:29105"/>
        <label>2</label>
        <note>catalytic</note>
    </ligand>
</feature>
<feature type="active site" description="Proton donor 2" evidence="8">
    <location>
        <position position="534"/>
    </location>
</feature>
<dbReference type="OrthoDB" id="5241329at2"/>
<feature type="disulfide bond" evidence="7">
    <location>
        <begin position="559"/>
        <end position="571"/>
    </location>
</feature>
<feature type="active site" description="Proton acceptor 2" evidence="8">
    <location>
        <position position="407"/>
    </location>
</feature>
<keyword evidence="11" id="KW-0121">Carboxypeptidase</keyword>
<keyword evidence="11" id="KW-0645">Protease</keyword>
<feature type="signal peptide" evidence="10">
    <location>
        <begin position="1"/>
        <end position="26"/>
    </location>
</feature>
<dbReference type="GO" id="GO:0006508">
    <property type="term" value="P:proteolysis"/>
    <property type="evidence" value="ECO:0007669"/>
    <property type="project" value="InterPro"/>
</dbReference>
<keyword evidence="2 7" id="KW-1015">Disulfide bond</keyword>
<dbReference type="GO" id="GO:0008237">
    <property type="term" value="F:metallopeptidase activity"/>
    <property type="evidence" value="ECO:0007669"/>
    <property type="project" value="InterPro"/>
</dbReference>
<feature type="binding site" evidence="9">
    <location>
        <position position="406"/>
    </location>
    <ligand>
        <name>Zn(2+)</name>
        <dbReference type="ChEBI" id="CHEBI:29105"/>
        <label>2</label>
        <note>catalytic</note>
    </ligand>
</feature>
<gene>
    <name evidence="12" type="ORF">FCL38_14990</name>
    <name evidence="11" type="ORF">FHS02_001776</name>
</gene>
<feature type="binding site" evidence="9">
    <location>
        <position position="410"/>
    </location>
    <ligand>
        <name>Zn(2+)</name>
        <dbReference type="ChEBI" id="CHEBI:29105"/>
        <label>2</label>
        <note>catalytic</note>
    </ligand>
</feature>
<evidence type="ECO:0000313" key="12">
    <source>
        <dbReference type="EMBL" id="QCP11578.1"/>
    </source>
</evidence>
<dbReference type="GO" id="GO:0008241">
    <property type="term" value="F:peptidyl-dipeptidase activity"/>
    <property type="evidence" value="ECO:0007669"/>
    <property type="project" value="UniProtKB-EC"/>
</dbReference>
<keyword evidence="6" id="KW-0479">Metal-binding</keyword>
<proteinExistence type="predicted"/>
<reference evidence="11 14" key="2">
    <citation type="submission" date="2020-08" db="EMBL/GenBank/DDBJ databases">
        <title>Genomic Encyclopedia of Type Strains, Phase III (KMG-III): the genomes of soil and plant-associated and newly described type strains.</title>
        <authorList>
            <person name="Whitman W."/>
        </authorList>
    </citation>
    <scope>NUCLEOTIDE SEQUENCE [LARGE SCALE GENOMIC DNA]</scope>
    <source>
        <strain evidence="11 14">CECT 7753</strain>
    </source>
</reference>
<dbReference type="PANTHER" id="PTHR10514:SF27">
    <property type="entry name" value="ANGIOTENSIN-CONVERTING ENZYME"/>
    <property type="match status" value="1"/>
</dbReference>
<protein>
    <submittedName>
        <fullName evidence="12">M2 family metallopeptidase</fullName>
    </submittedName>
    <submittedName>
        <fullName evidence="11">Peptidyl-dipeptidase A</fullName>
        <ecNumber evidence="11">3.4.15.1</ecNumber>
    </submittedName>
</protein>
<feature type="binding site" evidence="6">
    <location>
        <position position="410"/>
    </location>
    <ligand>
        <name>Zn(2+)</name>
        <dbReference type="ChEBI" id="CHEBI:29105"/>
        <label>1</label>
        <note>catalytic</note>
    </ligand>
</feature>
<dbReference type="Gene3D" id="1.10.1370.30">
    <property type="match status" value="2"/>
</dbReference>
<dbReference type="SUPFAM" id="SSF55486">
    <property type="entry name" value="Metalloproteases ('zincins'), catalytic domain"/>
    <property type="match status" value="1"/>
</dbReference>
<reference evidence="12 13" key="1">
    <citation type="submission" date="2019-05" db="EMBL/GenBank/DDBJ databases">
        <title>Draft Genome Sequences of Six Type Strains of the Genus Massilia.</title>
        <authorList>
            <person name="Miess H."/>
            <person name="Frediansyhah A."/>
            <person name="Gross H."/>
        </authorList>
    </citation>
    <scope>NUCLEOTIDE SEQUENCE [LARGE SCALE GENOMIC DNA]</scope>
    <source>
        <strain evidence="12 13">DSMZ 26121</strain>
    </source>
</reference>
<dbReference type="Proteomes" id="UP000584325">
    <property type="component" value="Unassembled WGS sequence"/>
</dbReference>
<evidence type="ECO:0000256" key="7">
    <source>
        <dbReference type="PIRSR" id="PIRSR601548-4"/>
    </source>
</evidence>
<evidence type="ECO:0000313" key="13">
    <source>
        <dbReference type="Proteomes" id="UP000298763"/>
    </source>
</evidence>
<dbReference type="GO" id="GO:0004180">
    <property type="term" value="F:carboxypeptidase activity"/>
    <property type="evidence" value="ECO:0007669"/>
    <property type="project" value="UniProtKB-KW"/>
</dbReference>
<dbReference type="PANTHER" id="PTHR10514">
    <property type="entry name" value="ANGIOTENSIN-CONVERTING ENZYME"/>
    <property type="match status" value="1"/>
</dbReference>
<evidence type="ECO:0000256" key="6">
    <source>
        <dbReference type="PIRSR" id="PIRSR601548-3"/>
    </source>
</evidence>
<keyword evidence="6" id="KW-0862">Zinc</keyword>
<keyword evidence="11" id="KW-0378">Hydrolase</keyword>
<sequence length="637" mass="70170">MDTKPLGRALVPIAVLLALGAGTAGAQSNRQAQAKAGDKAKAGARVAAKGKAAARAPAGPSLADAKRFLAQTEAKFDRLNADQARADWVAANFITGDTEAIAAYFGELQLDAAGQAALAARRYGGRDLAGSLSNTDARKLKLLQLTLMLSDPKERAAYAAARAALTGAYGKAKYCPAGGRPCMPLGELEKILATSRDPAKLLDAWSGWHAQAPAYRDRYADFVQLSNKGAREMGYADTGALWRSGYDMPADEFAFEMERLWLQVKPLYEALHEYTRYRLRATYGAGVVPLTGPIPAHLFGNMWSQTWDNIYPLLQPKSGAASFDLTKALERRKTTPKQMTEYAERFYTSLGMPKLPATFWERSLLAKPRDRDVVCHASAWTIDGQDDVRIKMCINPTAEDFAVIHHELGHVYYFLAYQDQPALFRNGANDGFHEAIGDTVALSITPAYLKRIGLMNDDPDPKADIGDLLRRALSKVAVLPWAYMVDRWRWDVYAGTTPPADYDRSWWQLREQYMGIGRPVPALPGGFDAGAKYHVPADVPYARYFLAHLLQFQFHRALCREAGHEGPLHACSIYGNEKAGRKLRAMLEMGASKPWPEALKAISGEDRIDGGALLEYFAPLKAWLDEQNRLLAAQQKG</sequence>
<feature type="active site" description="Proton acceptor 1" evidence="4">
    <location>
        <position position="407"/>
    </location>
</feature>
<dbReference type="RefSeq" id="WP_137314425.1">
    <property type="nucleotide sequence ID" value="NZ_CP040017.1"/>
</dbReference>
<feature type="binding site" evidence="5">
    <location>
        <position position="246"/>
    </location>
    <ligand>
        <name>chloride</name>
        <dbReference type="ChEBI" id="CHEBI:17996"/>
        <label>1</label>
    </ligand>
</feature>
<dbReference type="Proteomes" id="UP000298763">
    <property type="component" value="Chromosome"/>
</dbReference>
<evidence type="ECO:0000313" key="14">
    <source>
        <dbReference type="Proteomes" id="UP000584325"/>
    </source>
</evidence>
<dbReference type="Pfam" id="PF01401">
    <property type="entry name" value="Peptidase_M2"/>
    <property type="match status" value="1"/>
</dbReference>
<dbReference type="EC" id="3.4.15.1" evidence="11"/>
<keyword evidence="1 10" id="KW-0732">Signal</keyword>
<dbReference type="EMBL" id="CP040017">
    <property type="protein sequence ID" value="QCP11578.1"/>
    <property type="molecule type" value="Genomic_DNA"/>
</dbReference>
<feature type="disulfide bond" evidence="7">
    <location>
        <begin position="175"/>
        <end position="182"/>
    </location>
</feature>
<dbReference type="InterPro" id="IPR001548">
    <property type="entry name" value="Peptidase_M2"/>
</dbReference>
<evidence type="ECO:0000256" key="1">
    <source>
        <dbReference type="ARBA" id="ARBA00022729"/>
    </source>
</evidence>
<dbReference type="PRINTS" id="PR00791">
    <property type="entry name" value="PEPDIPTASEA"/>
</dbReference>
<feature type="chain" id="PRO_5035260140" evidence="10">
    <location>
        <begin position="27"/>
        <end position="637"/>
    </location>
</feature>
<dbReference type="CDD" id="cd06461">
    <property type="entry name" value="M2_ACE"/>
    <property type="match status" value="1"/>
</dbReference>
<feature type="binding site" evidence="5">
    <location>
        <position position="543"/>
    </location>
    <ligand>
        <name>chloride</name>
        <dbReference type="ChEBI" id="CHEBI:17996"/>
        <label>1</label>
    </ligand>
</feature>
<name>A0A4P8HSG6_9BURK</name>
<evidence type="ECO:0000256" key="4">
    <source>
        <dbReference type="PIRSR" id="PIRSR601548-1"/>
    </source>
</evidence>
<accession>A0A4P8HSG6</accession>
<evidence type="ECO:0000313" key="11">
    <source>
        <dbReference type="EMBL" id="MBB3220977.1"/>
    </source>
</evidence>
<dbReference type="EMBL" id="JACHXS010000002">
    <property type="protein sequence ID" value="MBB3220977.1"/>
    <property type="molecule type" value="Genomic_DNA"/>
</dbReference>
<feature type="binding site" evidence="6">
    <location>
        <position position="406"/>
    </location>
    <ligand>
        <name>Zn(2+)</name>
        <dbReference type="ChEBI" id="CHEBI:29105"/>
        <label>1</label>
        <note>catalytic</note>
    </ligand>
</feature>
<feature type="active site" description="Proton donor 1" evidence="4">
    <location>
        <position position="534"/>
    </location>
</feature>
<evidence type="ECO:0000256" key="10">
    <source>
        <dbReference type="SAM" id="SignalP"/>
    </source>
</evidence>
<dbReference type="GO" id="GO:0016020">
    <property type="term" value="C:membrane"/>
    <property type="evidence" value="ECO:0007669"/>
    <property type="project" value="InterPro"/>
</dbReference>
<feature type="binding site" evidence="6">
    <location>
        <position position="434"/>
    </location>
    <ligand>
        <name>Zn(2+)</name>
        <dbReference type="ChEBI" id="CHEBI:29105"/>
        <label>1</label>
        <note>catalytic</note>
    </ligand>
</feature>
<keyword evidence="13" id="KW-1185">Reference proteome</keyword>